<dbReference type="GO" id="GO:0003755">
    <property type="term" value="F:peptidyl-prolyl cis-trans isomerase activity"/>
    <property type="evidence" value="ECO:0007669"/>
    <property type="project" value="UniProtKB-KW"/>
</dbReference>
<feature type="domain" description="PpiC" evidence="3">
    <location>
        <begin position="277"/>
        <end position="375"/>
    </location>
</feature>
<keyword evidence="1" id="KW-0732">Signal</keyword>
<proteinExistence type="predicted"/>
<comment type="caution">
    <text evidence="4">The sequence shown here is derived from an EMBL/GenBank/DDBJ whole genome shotgun (WGS) entry which is preliminary data.</text>
</comment>
<evidence type="ECO:0000313" key="4">
    <source>
        <dbReference type="EMBL" id="PKQ70221.1"/>
    </source>
</evidence>
<reference evidence="4 5" key="1">
    <citation type="submission" date="2017-06" db="EMBL/GenBank/DDBJ databases">
        <title>Raineya orbicola gen. nov., sp. nov. a slightly thermophilic bacterium of the phylum Bacteroidetes and the description of Raineyaceae fam. nov.</title>
        <authorList>
            <person name="Albuquerque L."/>
            <person name="Polonia A.R.M."/>
            <person name="Barroso C."/>
            <person name="Froufe H.J.C."/>
            <person name="Lage O."/>
            <person name="Lobo-Da-Cunha A."/>
            <person name="Egas C."/>
            <person name="Da Costa M.S."/>
        </authorList>
    </citation>
    <scope>NUCLEOTIDE SEQUENCE [LARGE SCALE GENOMIC DNA]</scope>
    <source>
        <strain evidence="4 5">SPSPC-11</strain>
    </source>
</reference>
<dbReference type="Proteomes" id="UP000233387">
    <property type="component" value="Unassembled WGS sequence"/>
</dbReference>
<gene>
    <name evidence="4" type="ORF">Rain11_0742</name>
</gene>
<evidence type="ECO:0000313" key="5">
    <source>
        <dbReference type="Proteomes" id="UP000233387"/>
    </source>
</evidence>
<evidence type="ECO:0000256" key="1">
    <source>
        <dbReference type="ARBA" id="ARBA00022729"/>
    </source>
</evidence>
<feature type="domain" description="PpiC" evidence="3">
    <location>
        <begin position="188"/>
        <end position="274"/>
    </location>
</feature>
<dbReference type="Gene3D" id="3.10.50.40">
    <property type="match status" value="2"/>
</dbReference>
<name>A0A2N3IIX3_9BACT</name>
<keyword evidence="2" id="KW-0697">Rotamase</keyword>
<dbReference type="Gene3D" id="1.10.4030.10">
    <property type="entry name" value="Porin chaperone SurA, peptide-binding domain"/>
    <property type="match status" value="1"/>
</dbReference>
<dbReference type="PROSITE" id="PS50198">
    <property type="entry name" value="PPIC_PPIASE_2"/>
    <property type="match status" value="2"/>
</dbReference>
<dbReference type="SUPFAM" id="SSF54534">
    <property type="entry name" value="FKBP-like"/>
    <property type="match status" value="2"/>
</dbReference>
<dbReference type="InterPro" id="IPR000297">
    <property type="entry name" value="PPIase_PpiC"/>
</dbReference>
<accession>A0A2N3IIX3</accession>
<dbReference type="InterPro" id="IPR027304">
    <property type="entry name" value="Trigger_fact/SurA_dom_sf"/>
</dbReference>
<dbReference type="PANTHER" id="PTHR47637:SF1">
    <property type="entry name" value="CHAPERONE SURA"/>
    <property type="match status" value="1"/>
</dbReference>
<keyword evidence="2" id="KW-0413">Isomerase</keyword>
<evidence type="ECO:0000259" key="3">
    <source>
        <dbReference type="PROSITE" id="PS50198"/>
    </source>
</evidence>
<dbReference type="Pfam" id="PF00639">
    <property type="entry name" value="Rotamase"/>
    <property type="match status" value="2"/>
</dbReference>
<dbReference type="InterPro" id="IPR046357">
    <property type="entry name" value="PPIase_dom_sf"/>
</dbReference>
<dbReference type="EMBL" id="NKXO01000009">
    <property type="protein sequence ID" value="PKQ70221.1"/>
    <property type="molecule type" value="Genomic_DNA"/>
</dbReference>
<dbReference type="PANTHER" id="PTHR47637">
    <property type="entry name" value="CHAPERONE SURA"/>
    <property type="match status" value="1"/>
</dbReference>
<dbReference type="AlphaFoldDB" id="A0A2N3IIX3"/>
<protein>
    <submittedName>
        <fullName evidence="4">PPIC-type PPIASE domain</fullName>
    </submittedName>
</protein>
<sequence>MKKNFKWAIAIILFLPLGIFAQTKETLDKIVAKVDNQIILLSDVELAAMQILQQNPRLSNNQELRCEILRSMIIGKILVAKAEIDSVMVEAELLDDDFNTRWQQISQGKTDEELKNLIGLQNIEAFKSDLRVQLKEKMTIEKMRNHITKNVKITPAEVRKYFNRIPKDSLPVYVTELEVAQIVKNPPLLKSEKERLRSRMEQVYKRIVEENQSFEEMAKIYSEDGSRDQGGDLDWSKRGNMVPEFEAVVFKLKPGEISKPFESRFGYHIVKLVDRRGDEYHAKHILMMPDWEQVDTREAERFLDSLRTRILQDSISFEKAALQYSDDKGLGSMNTASNGGRIMSQDLSYRIPINQMDSFLSDLLDDMKVGEISKPHTFRTYDGKKALRIVLFRAKHPAHVADFNLDYPKIQQEALEVKRNKKLMEWLQKAKNDVFIDIDKDYAPCNILGLN</sequence>
<keyword evidence="5" id="KW-1185">Reference proteome</keyword>
<dbReference type="OrthoDB" id="14196at2"/>
<dbReference type="SUPFAM" id="SSF109998">
    <property type="entry name" value="Triger factor/SurA peptide-binding domain-like"/>
    <property type="match status" value="1"/>
</dbReference>
<dbReference type="RefSeq" id="WP_101358008.1">
    <property type="nucleotide sequence ID" value="NZ_NKXO01000009.1"/>
</dbReference>
<organism evidence="4 5">
    <name type="scientific">Raineya orbicola</name>
    <dbReference type="NCBI Taxonomy" id="2016530"/>
    <lineage>
        <taxon>Bacteria</taxon>
        <taxon>Pseudomonadati</taxon>
        <taxon>Bacteroidota</taxon>
        <taxon>Cytophagia</taxon>
        <taxon>Cytophagales</taxon>
        <taxon>Raineyaceae</taxon>
        <taxon>Raineya</taxon>
    </lineage>
</organism>
<evidence type="ECO:0000256" key="2">
    <source>
        <dbReference type="PROSITE-ProRule" id="PRU00278"/>
    </source>
</evidence>
<dbReference type="InterPro" id="IPR050280">
    <property type="entry name" value="OMP_Chaperone_SurA"/>
</dbReference>